<accession>A0A4Y5P1Q5</accession>
<organism evidence="1 2">
    <name type="scientific">Pantoea phage vB_PagS_AAS21</name>
    <dbReference type="NCBI Taxonomy" id="2575261"/>
    <lineage>
        <taxon>Viruses</taxon>
        <taxon>Duplodnaviria</taxon>
        <taxon>Heunggongvirae</taxon>
        <taxon>Uroviricota</taxon>
        <taxon>Caudoviricetes</taxon>
        <taxon>Demerecviridae</taxon>
        <taxon>Keyvirus</taxon>
        <taxon>Keyvirus AAS21</taxon>
    </lineage>
</organism>
<dbReference type="SUPFAM" id="SSF102462">
    <property type="entry name" value="Peptidyl-tRNA hydrolase II"/>
    <property type="match status" value="1"/>
</dbReference>
<evidence type="ECO:0000313" key="2">
    <source>
        <dbReference type="Proteomes" id="UP000308921"/>
    </source>
</evidence>
<keyword evidence="2" id="KW-1185">Reference proteome</keyword>
<keyword evidence="1" id="KW-0378">Hydrolase</keyword>
<protein>
    <submittedName>
        <fullName evidence="1">Putative peptidyl-tRNA hydrolase</fullName>
    </submittedName>
</protein>
<dbReference type="GO" id="GO:0016787">
    <property type="term" value="F:hydrolase activity"/>
    <property type="evidence" value="ECO:0007669"/>
    <property type="project" value="UniProtKB-KW"/>
</dbReference>
<name>A0A4Y5P1Q5_9CAUD</name>
<evidence type="ECO:0000313" key="1">
    <source>
        <dbReference type="EMBL" id="QCW23904.1"/>
    </source>
</evidence>
<dbReference type="Proteomes" id="UP000308921">
    <property type="component" value="Segment"/>
</dbReference>
<proteinExistence type="predicted"/>
<gene>
    <name evidence="1" type="ORF">AAS21_gp166</name>
</gene>
<reference evidence="1 2" key="1">
    <citation type="submission" date="2019-04" db="EMBL/GenBank/DDBJ databases">
        <title>Complete genome sequence of Pantoea bacteriophage vB_PagS_AAS21.</title>
        <authorList>
            <person name="Truncaite L."/>
            <person name="Simoliuniene M."/>
            <person name="Zajanckauskaite A."/>
            <person name="Meskys R."/>
            <person name="Simoliunas E."/>
        </authorList>
    </citation>
    <scope>NUCLEOTIDE SEQUENCE [LARGE SCALE GENOMIC DNA]</scope>
</reference>
<sequence length="112" mass="12974">MYIAVLDEAPDYMVPTLIAHSVINAHIKFTTGPYKDQYQEWLNNSYRKVVVKVNRKEFEKIKEQIHWAGHENTICEGKPSCLVVLPVYADNIPNVLKFAKMWKPNANTQQNV</sequence>
<dbReference type="InterPro" id="IPR023476">
    <property type="entry name" value="Pep_tRNA_hydro_II_dom_sf"/>
</dbReference>
<dbReference type="EMBL" id="MK770119">
    <property type="protein sequence ID" value="QCW23904.1"/>
    <property type="molecule type" value="Genomic_DNA"/>
</dbReference>